<keyword evidence="3" id="KW-1185">Reference proteome</keyword>
<dbReference type="Proteomes" id="UP001296967">
    <property type="component" value="Unassembled WGS sequence"/>
</dbReference>
<dbReference type="AlphaFoldDB" id="A0AAJ0XGX9"/>
<comment type="caution">
    <text evidence="2">The sequence shown here is derived from an EMBL/GenBank/DDBJ whole genome shotgun (WGS) entry which is preliminary data.</text>
</comment>
<reference evidence="2" key="1">
    <citation type="submission" date="2017-05" db="EMBL/GenBank/DDBJ databases">
        <authorList>
            <person name="Imhoff J.F."/>
            <person name="Rahn T."/>
            <person name="Kuenzel S."/>
            <person name="Neulinger S.C."/>
        </authorList>
    </citation>
    <scope>NUCLEOTIDE SEQUENCE</scope>
    <source>
        <strain evidence="2">DSM 4395</strain>
    </source>
</reference>
<evidence type="ECO:0000313" key="2">
    <source>
        <dbReference type="EMBL" id="MBK5931185.1"/>
    </source>
</evidence>
<accession>A0AAJ0XGX9</accession>
<protein>
    <submittedName>
        <fullName evidence="2">Uncharacterized protein</fullName>
    </submittedName>
</protein>
<proteinExistence type="predicted"/>
<gene>
    <name evidence="2" type="ORF">CCR82_11820</name>
</gene>
<feature type="compositionally biased region" description="Polar residues" evidence="1">
    <location>
        <begin position="47"/>
        <end position="58"/>
    </location>
</feature>
<feature type="region of interest" description="Disordered" evidence="1">
    <location>
        <begin position="47"/>
        <end position="78"/>
    </location>
</feature>
<name>A0AAJ0XGX9_HALSE</name>
<sequence>MRDYKSSGGFSLRKRRRFPRGLILLTVLLLIAAALGYVFTEYLANPATTPSARPSSGRTVIPLPIPGQQAEPTANDAD</sequence>
<evidence type="ECO:0000313" key="3">
    <source>
        <dbReference type="Proteomes" id="UP001296967"/>
    </source>
</evidence>
<dbReference type="EMBL" id="NHSF01000059">
    <property type="protein sequence ID" value="MBK5931185.1"/>
    <property type="molecule type" value="Genomic_DNA"/>
</dbReference>
<organism evidence="2 3">
    <name type="scientific">Halochromatium salexigens</name>
    <name type="common">Chromatium salexigens</name>
    <dbReference type="NCBI Taxonomy" id="49447"/>
    <lineage>
        <taxon>Bacteria</taxon>
        <taxon>Pseudomonadati</taxon>
        <taxon>Pseudomonadota</taxon>
        <taxon>Gammaproteobacteria</taxon>
        <taxon>Chromatiales</taxon>
        <taxon>Chromatiaceae</taxon>
        <taxon>Halochromatium</taxon>
    </lineage>
</organism>
<evidence type="ECO:0000256" key="1">
    <source>
        <dbReference type="SAM" id="MobiDB-lite"/>
    </source>
</evidence>
<dbReference type="RefSeq" id="WP_201245989.1">
    <property type="nucleotide sequence ID" value="NZ_NHSF01000059.1"/>
</dbReference>
<reference evidence="2" key="2">
    <citation type="journal article" date="2020" name="Microorganisms">
        <title>Osmotic Adaptation and Compatible Solute Biosynthesis of Phototrophic Bacteria as Revealed from Genome Analyses.</title>
        <authorList>
            <person name="Imhoff J.F."/>
            <person name="Rahn T."/>
            <person name="Kunzel S."/>
            <person name="Keller A."/>
            <person name="Neulinger S.C."/>
        </authorList>
    </citation>
    <scope>NUCLEOTIDE SEQUENCE</scope>
    <source>
        <strain evidence="2">DSM 4395</strain>
    </source>
</reference>